<evidence type="ECO:0000256" key="5">
    <source>
        <dbReference type="SAM" id="MobiDB-lite"/>
    </source>
</evidence>
<evidence type="ECO:0000313" key="7">
    <source>
        <dbReference type="EMBL" id="PPS11771.1"/>
    </source>
</evidence>
<organism evidence="7 8">
    <name type="scientific">Gossypium barbadense</name>
    <name type="common">Sea Island cotton</name>
    <name type="synonym">Hibiscus barbadensis</name>
    <dbReference type="NCBI Taxonomy" id="3634"/>
    <lineage>
        <taxon>Eukaryota</taxon>
        <taxon>Viridiplantae</taxon>
        <taxon>Streptophyta</taxon>
        <taxon>Embryophyta</taxon>
        <taxon>Tracheophyta</taxon>
        <taxon>Spermatophyta</taxon>
        <taxon>Magnoliopsida</taxon>
        <taxon>eudicotyledons</taxon>
        <taxon>Gunneridae</taxon>
        <taxon>Pentapetalae</taxon>
        <taxon>rosids</taxon>
        <taxon>malvids</taxon>
        <taxon>Malvales</taxon>
        <taxon>Malvaceae</taxon>
        <taxon>Malvoideae</taxon>
        <taxon>Gossypium</taxon>
    </lineage>
</organism>
<sequence>MENGIVTTVFVYNIAFSMHWKGLWALFGYHGDVVDAFIPLKRCRNGNMFGFVRFNNERDAQRAILRLNGFSLMGMRIGVKMARYNGRRKIWQNDSGQKFQEQSIEIVKEAKNEESLEKNAGGVKNTEKRIVQGHVEDEIRIQGRHFLVEISDEELVDLLRQTEWSYLKDFFIKIELWSENLKIKERVTWIEVSGVPLHCWNYETFSRVAGLWGKLVSIGENLTKVHNFEKMELLISLTQSNMARWKKTEEDSISESESVARSRPEVPLEGRENVKSGELIDTNIENGNNINERQQILELVINETKSEHVSKELKKGSAVEADKGLEKALKDVRDMGLDIVKDTLEDPKAGGVANGSNLGVGCRKVGISKLVENISPVEGIMNSQDNETVKEEELNQMILRRKKKKGLNKKIRSMHEIQNSFLTSKERKKRNRALNKEKGREYRKDNERVVNLSVSDSDLRNWGSVCKDRGGLVLFRIFLLGLVSIQYSRGWLECGGGWWEVKGMVSVYFLDGGTEEVLERVILMAIIMVAVKDAVARG</sequence>
<dbReference type="PROSITE" id="PS50102">
    <property type="entry name" value="RRM"/>
    <property type="match status" value="1"/>
</dbReference>
<reference evidence="7 8" key="1">
    <citation type="submission" date="2015-01" db="EMBL/GenBank/DDBJ databases">
        <title>Genome of allotetraploid Gossypium barbadense reveals genomic plasticity and fiber elongation in cotton evolution.</title>
        <authorList>
            <person name="Chen X."/>
            <person name="Liu X."/>
            <person name="Zhao B."/>
            <person name="Zheng H."/>
            <person name="Hu Y."/>
            <person name="Lu G."/>
            <person name="Yang C."/>
            <person name="Chen J."/>
            <person name="Shan C."/>
            <person name="Zhang L."/>
            <person name="Zhou Y."/>
            <person name="Wang L."/>
            <person name="Guo W."/>
            <person name="Bai Y."/>
            <person name="Ruan J."/>
            <person name="Shangguan X."/>
            <person name="Mao Y."/>
            <person name="Jiang J."/>
            <person name="Zhu Y."/>
            <person name="Lei J."/>
            <person name="Kang H."/>
            <person name="Chen S."/>
            <person name="He X."/>
            <person name="Wang R."/>
            <person name="Wang Y."/>
            <person name="Chen J."/>
            <person name="Wang L."/>
            <person name="Yu S."/>
            <person name="Wang B."/>
            <person name="Wei J."/>
            <person name="Song S."/>
            <person name="Lu X."/>
            <person name="Gao Z."/>
            <person name="Gu W."/>
            <person name="Deng X."/>
            <person name="Ma D."/>
            <person name="Wang S."/>
            <person name="Liang W."/>
            <person name="Fang L."/>
            <person name="Cai C."/>
            <person name="Zhu X."/>
            <person name="Zhou B."/>
            <person name="Zhang Y."/>
            <person name="Chen Z."/>
            <person name="Xu S."/>
            <person name="Zhu R."/>
            <person name="Wang S."/>
            <person name="Zhang T."/>
            <person name="Zhao G."/>
        </authorList>
    </citation>
    <scope>NUCLEOTIDE SEQUENCE [LARGE SCALE GENOMIC DNA]</scope>
    <source>
        <strain evidence="8">cv. Xinhai21</strain>
        <tissue evidence="7">Leaf</tissue>
    </source>
</reference>
<evidence type="ECO:0000256" key="1">
    <source>
        <dbReference type="ARBA" id="ARBA00022664"/>
    </source>
</evidence>
<feature type="domain" description="RRM" evidence="6">
    <location>
        <begin position="7"/>
        <end position="84"/>
    </location>
</feature>
<evidence type="ECO:0000256" key="2">
    <source>
        <dbReference type="ARBA" id="ARBA00022728"/>
    </source>
</evidence>
<dbReference type="Gene3D" id="3.30.70.330">
    <property type="match status" value="1"/>
</dbReference>
<dbReference type="InterPro" id="IPR012677">
    <property type="entry name" value="Nucleotide-bd_a/b_plait_sf"/>
</dbReference>
<feature type="compositionally biased region" description="Basic and acidic residues" evidence="5">
    <location>
        <begin position="258"/>
        <end position="272"/>
    </location>
</feature>
<dbReference type="GO" id="GO:0005681">
    <property type="term" value="C:spliceosomal complex"/>
    <property type="evidence" value="ECO:0007669"/>
    <property type="project" value="UniProtKB-KW"/>
</dbReference>
<dbReference type="InterPro" id="IPR000504">
    <property type="entry name" value="RRM_dom"/>
</dbReference>
<evidence type="ECO:0000256" key="3">
    <source>
        <dbReference type="ARBA" id="ARBA00023187"/>
    </source>
</evidence>
<evidence type="ECO:0000313" key="8">
    <source>
        <dbReference type="Proteomes" id="UP000239757"/>
    </source>
</evidence>
<evidence type="ECO:0000259" key="6">
    <source>
        <dbReference type="PROSITE" id="PS50102"/>
    </source>
</evidence>
<dbReference type="EMBL" id="KZ663553">
    <property type="protein sequence ID" value="PPS11771.1"/>
    <property type="molecule type" value="Genomic_DNA"/>
</dbReference>
<dbReference type="PANTHER" id="PTHR23147">
    <property type="entry name" value="SERINE/ARGININE RICH SPLICING FACTOR"/>
    <property type="match status" value="1"/>
</dbReference>
<dbReference type="OrthoDB" id="1436566at2759"/>
<dbReference type="SUPFAM" id="SSF54928">
    <property type="entry name" value="RNA-binding domain, RBD"/>
    <property type="match status" value="1"/>
</dbReference>
<dbReference type="GO" id="GO:0006397">
    <property type="term" value="P:mRNA processing"/>
    <property type="evidence" value="ECO:0007669"/>
    <property type="project" value="UniProtKB-KW"/>
</dbReference>
<feature type="region of interest" description="Disordered" evidence="5">
    <location>
        <begin position="248"/>
        <end position="272"/>
    </location>
</feature>
<dbReference type="SMART" id="SM00360">
    <property type="entry name" value="RRM"/>
    <property type="match status" value="1"/>
</dbReference>
<keyword evidence="4" id="KW-0694">RNA-binding</keyword>
<keyword evidence="3" id="KW-0508">mRNA splicing</keyword>
<dbReference type="Proteomes" id="UP000239757">
    <property type="component" value="Unassembled WGS sequence"/>
</dbReference>
<dbReference type="GO" id="GO:0003723">
    <property type="term" value="F:RNA binding"/>
    <property type="evidence" value="ECO:0007669"/>
    <property type="project" value="UniProtKB-UniRule"/>
</dbReference>
<name>A0A2P5Y8B5_GOSBA</name>
<keyword evidence="1" id="KW-0507">mRNA processing</keyword>
<dbReference type="Pfam" id="PF00076">
    <property type="entry name" value="RRM_1"/>
    <property type="match status" value="1"/>
</dbReference>
<dbReference type="GO" id="GO:0008380">
    <property type="term" value="P:RNA splicing"/>
    <property type="evidence" value="ECO:0007669"/>
    <property type="project" value="UniProtKB-KW"/>
</dbReference>
<accession>A0A2P5Y8B5</accession>
<dbReference type="InterPro" id="IPR050907">
    <property type="entry name" value="SRSF"/>
</dbReference>
<proteinExistence type="predicted"/>
<protein>
    <recommendedName>
        <fullName evidence="6">RRM domain-containing protein</fullName>
    </recommendedName>
</protein>
<dbReference type="InterPro" id="IPR035979">
    <property type="entry name" value="RBD_domain_sf"/>
</dbReference>
<evidence type="ECO:0000256" key="4">
    <source>
        <dbReference type="PROSITE-ProRule" id="PRU00176"/>
    </source>
</evidence>
<dbReference type="AlphaFoldDB" id="A0A2P5Y8B5"/>
<keyword evidence="2" id="KW-0747">Spliceosome</keyword>
<gene>
    <name evidence="7" type="ORF">GOBAR_AA08864</name>
</gene>
<dbReference type="CDD" id="cd00590">
    <property type="entry name" value="RRM_SF"/>
    <property type="match status" value="1"/>
</dbReference>